<accession>A0A5K1AMZ0</accession>
<name>A0A5K1AMZ0_9MAGN</name>
<dbReference type="Pfam" id="PF04759">
    <property type="entry name" value="DUF617"/>
    <property type="match status" value="1"/>
</dbReference>
<dbReference type="AlphaFoldDB" id="A0A5K1AMZ0"/>
<feature type="region of interest" description="Disordered" evidence="1">
    <location>
        <begin position="1"/>
        <end position="62"/>
    </location>
</feature>
<dbReference type="Gramene" id="NC2G0191740.1">
    <property type="protein sequence ID" value="NC2G0191740.1:cds"/>
    <property type="gene ID" value="NC2G0191740"/>
</dbReference>
<evidence type="ECO:0000313" key="2">
    <source>
        <dbReference type="EMBL" id="VVW03423.1"/>
    </source>
</evidence>
<dbReference type="InterPro" id="IPR006460">
    <property type="entry name" value="MIZ1-like_pln"/>
</dbReference>
<protein>
    <submittedName>
        <fullName evidence="2">Uncharacterized protein</fullName>
    </submittedName>
</protein>
<proteinExistence type="predicted"/>
<evidence type="ECO:0000256" key="1">
    <source>
        <dbReference type="SAM" id="MobiDB-lite"/>
    </source>
</evidence>
<dbReference type="GO" id="GO:0010274">
    <property type="term" value="P:hydrotropism"/>
    <property type="evidence" value="ECO:0007669"/>
    <property type="project" value="InterPro"/>
</dbReference>
<gene>
    <name evidence="2" type="ORF">NYM_LOCUS13637</name>
</gene>
<feature type="compositionally biased region" description="Polar residues" evidence="1">
    <location>
        <begin position="14"/>
        <end position="28"/>
    </location>
</feature>
<reference evidence="2" key="1">
    <citation type="submission" date="2019-09" db="EMBL/GenBank/DDBJ databases">
        <authorList>
            <person name="Zhang L."/>
        </authorList>
    </citation>
    <scope>NUCLEOTIDE SEQUENCE</scope>
</reference>
<dbReference type="PANTHER" id="PTHR31696">
    <property type="entry name" value="PROTEIN MIZU-KUSSEI 1"/>
    <property type="match status" value="1"/>
</dbReference>
<dbReference type="EMBL" id="LR721780">
    <property type="protein sequence ID" value="VVW03423.1"/>
    <property type="molecule type" value="Genomic_DNA"/>
</dbReference>
<organism evidence="2">
    <name type="scientific">Nymphaea colorata</name>
    <name type="common">pocket water lily</name>
    <dbReference type="NCBI Taxonomy" id="210225"/>
    <lineage>
        <taxon>Eukaryota</taxon>
        <taxon>Viridiplantae</taxon>
        <taxon>Streptophyta</taxon>
        <taxon>Embryophyta</taxon>
        <taxon>Tracheophyta</taxon>
        <taxon>Spermatophyta</taxon>
        <taxon>Magnoliopsida</taxon>
        <taxon>Nymphaeales</taxon>
        <taxon>Nymphaeaceae</taxon>
        <taxon>Nymphaea</taxon>
    </lineage>
</organism>
<sequence length="135" mass="14695">MTPEFARLKRNGSSRKVTPATQNPTATTMDPIPDEPICSPFTRLPTSQHLKPPQKPTTASRPFFPLLPMIKSFLSSRKWLNHSSASSGSSSSALGKRVTGTLFGHRKGNVNFVVQDSPCSTPALMLELAIPRAHL</sequence>
<dbReference type="PANTHER" id="PTHR31696:SF71">
    <property type="entry name" value="PROTEIN MIZU-KUSSEI 1"/>
    <property type="match status" value="1"/>
</dbReference>